<dbReference type="PANTHER" id="PTHR47505">
    <property type="entry name" value="DNA UTILIZATION PROTEIN YHGH"/>
    <property type="match status" value="1"/>
</dbReference>
<evidence type="ECO:0000259" key="3">
    <source>
        <dbReference type="Pfam" id="PF00156"/>
    </source>
</evidence>
<feature type="domain" description="Phosphoribosyltransferase" evidence="3">
    <location>
        <begin position="235"/>
        <end position="286"/>
    </location>
</feature>
<dbReference type="SUPFAM" id="SSF53271">
    <property type="entry name" value="PRTase-like"/>
    <property type="match status" value="1"/>
</dbReference>
<feature type="region of interest" description="Disordered" evidence="2">
    <location>
        <begin position="1"/>
        <end position="21"/>
    </location>
</feature>
<dbReference type="Gene3D" id="3.40.50.2020">
    <property type="match status" value="1"/>
</dbReference>
<dbReference type="Pfam" id="PF18912">
    <property type="entry name" value="DZR_2"/>
    <property type="match status" value="1"/>
</dbReference>
<dbReference type="PANTHER" id="PTHR47505:SF1">
    <property type="entry name" value="DNA UTILIZATION PROTEIN YHGH"/>
    <property type="match status" value="1"/>
</dbReference>
<name>A0ABT3H8R8_9HYPH</name>
<comment type="similarity">
    <text evidence="1">Belongs to the ComF/GntX family.</text>
</comment>
<reference evidence="6" key="1">
    <citation type="submission" date="2023-07" db="EMBL/GenBank/DDBJ databases">
        <title>Genome sequencing of Purple Non-Sulfur Bacteria from various extreme environments.</title>
        <authorList>
            <person name="Mayer M."/>
        </authorList>
    </citation>
    <scope>NUCLEOTIDE SEQUENCE [LARGE SCALE GENOMIC DNA]</scope>
    <source>
        <strain evidence="6">DSM 17935</strain>
    </source>
</reference>
<dbReference type="Pfam" id="PF00156">
    <property type="entry name" value="Pribosyltran"/>
    <property type="match status" value="1"/>
</dbReference>
<feature type="domain" description="Double zinc ribbon" evidence="4">
    <location>
        <begin position="59"/>
        <end position="106"/>
    </location>
</feature>
<dbReference type="InterPro" id="IPR044005">
    <property type="entry name" value="DZR_2"/>
</dbReference>
<comment type="caution">
    <text evidence="5">The sequence shown here is derived from an EMBL/GenBank/DDBJ whole genome shotgun (WGS) entry which is preliminary data.</text>
</comment>
<evidence type="ECO:0000313" key="5">
    <source>
        <dbReference type="EMBL" id="MCW2306795.1"/>
    </source>
</evidence>
<sequence length="295" mass="32056">MVKADMSIDAAGADDGDRSSRYRCSMMPDPAFADTAIAPEPGRLRRAGSAIGSAGRALFDLVLPPVCMACRQPVAVADALCADCWSRLTLIDKPYCARLGIPFSYDLGEGALSAEAIADPPPFERARAAAVFDDVARDIVHGFKYRDHTEHVRLMARLMARAGRELLMEADVIVPVPLHRWRLWRRRFNQAALLGAEISRLAGVAFDPLILHRIRATQHQVGLTGSERDRNVRGAFRVPAERRPAVAGKRVLLIDDVLTSGATVKASTRALLRGGAQSVDVLVFARVVGKETGII</sequence>
<evidence type="ECO:0000256" key="2">
    <source>
        <dbReference type="SAM" id="MobiDB-lite"/>
    </source>
</evidence>
<proteinExistence type="inferred from homology"/>
<accession>A0ABT3H8R8</accession>
<gene>
    <name evidence="5" type="ORF">M2319_001117</name>
</gene>
<dbReference type="InterPro" id="IPR029057">
    <property type="entry name" value="PRTase-like"/>
</dbReference>
<dbReference type="Proteomes" id="UP001209755">
    <property type="component" value="Unassembled WGS sequence"/>
</dbReference>
<dbReference type="CDD" id="cd06223">
    <property type="entry name" value="PRTases_typeI"/>
    <property type="match status" value="1"/>
</dbReference>
<protein>
    <submittedName>
        <fullName evidence="5">ComF family protein</fullName>
    </submittedName>
</protein>
<keyword evidence="6" id="KW-1185">Reference proteome</keyword>
<dbReference type="InterPro" id="IPR051910">
    <property type="entry name" value="ComF/GntX_DNA_util-trans"/>
</dbReference>
<organism evidence="5 6">
    <name type="scientific">Rhodobium gokarnense</name>
    <dbReference type="NCBI Taxonomy" id="364296"/>
    <lineage>
        <taxon>Bacteria</taxon>
        <taxon>Pseudomonadati</taxon>
        <taxon>Pseudomonadota</taxon>
        <taxon>Alphaproteobacteria</taxon>
        <taxon>Hyphomicrobiales</taxon>
        <taxon>Rhodobiaceae</taxon>
        <taxon>Rhodobium</taxon>
    </lineage>
</organism>
<dbReference type="EMBL" id="JAOQNS010000003">
    <property type="protein sequence ID" value="MCW2306795.1"/>
    <property type="molecule type" value="Genomic_DNA"/>
</dbReference>
<evidence type="ECO:0000313" key="6">
    <source>
        <dbReference type="Proteomes" id="UP001209755"/>
    </source>
</evidence>
<evidence type="ECO:0000256" key="1">
    <source>
        <dbReference type="ARBA" id="ARBA00008007"/>
    </source>
</evidence>
<evidence type="ECO:0000259" key="4">
    <source>
        <dbReference type="Pfam" id="PF18912"/>
    </source>
</evidence>
<dbReference type="InterPro" id="IPR000836">
    <property type="entry name" value="PRTase_dom"/>
</dbReference>